<evidence type="ECO:0000313" key="1">
    <source>
        <dbReference type="EMBL" id="VAX31299.1"/>
    </source>
</evidence>
<name>A0A3B1CMB0_9ZZZZ</name>
<dbReference type="AlphaFoldDB" id="A0A3B1CMB0"/>
<dbReference type="EMBL" id="UOGH01000202">
    <property type="protein sequence ID" value="VAX31299.1"/>
    <property type="molecule type" value="Genomic_DNA"/>
</dbReference>
<organism evidence="1">
    <name type="scientific">hydrothermal vent metagenome</name>
    <dbReference type="NCBI Taxonomy" id="652676"/>
    <lineage>
        <taxon>unclassified sequences</taxon>
        <taxon>metagenomes</taxon>
        <taxon>ecological metagenomes</taxon>
    </lineage>
</organism>
<proteinExistence type="predicted"/>
<reference evidence="1" key="1">
    <citation type="submission" date="2018-06" db="EMBL/GenBank/DDBJ databases">
        <authorList>
            <person name="Zhirakovskaya E."/>
        </authorList>
    </citation>
    <scope>NUCLEOTIDE SEQUENCE</scope>
</reference>
<sequence length="260" mass="28804">MVHSLNIVAIRNTPENKDNPSAILAGIIGTTQYEAGSRLRIAGRFPVIVAVYAEAAYADEKAAKLRSAGFGAVVLHQDEIESDSKRFIARSFFLDDMQLRVESREGESLVVDYSRMEIILRGTCIEQFTTTTIEKEKKLSLGRAVISGGLVLSKSTEKHHVDTSENREGFLNLYAGMKHIIAFRENSLVYSSLGSMLKPTRSANFAFITDELKRRCPDASYSDALLNKSAQTQILGPLFNPVEDLDIAISLMAKSLRQKQ</sequence>
<gene>
    <name evidence="1" type="ORF">MNBD_NITROSPIRAE02-1057</name>
</gene>
<protein>
    <submittedName>
        <fullName evidence="1">Uncharacterized protein</fullName>
    </submittedName>
</protein>
<accession>A0A3B1CMB0</accession>